<dbReference type="GO" id="GO:0071555">
    <property type="term" value="P:cell wall organization"/>
    <property type="evidence" value="ECO:0007669"/>
    <property type="project" value="UniProtKB-KW"/>
</dbReference>
<evidence type="ECO:0000256" key="13">
    <source>
        <dbReference type="ARBA" id="ARBA00047833"/>
    </source>
</evidence>
<keyword evidence="4 14" id="KW-0963">Cytoplasm</keyword>
<evidence type="ECO:0000259" key="16">
    <source>
        <dbReference type="Pfam" id="PF01225"/>
    </source>
</evidence>
<dbReference type="Proteomes" id="UP000296153">
    <property type="component" value="Unassembled WGS sequence"/>
</dbReference>
<keyword evidence="7 14" id="KW-0547">Nucleotide-binding</keyword>
<dbReference type="GO" id="GO:0008763">
    <property type="term" value="F:UDP-N-acetylmuramate-L-alanine ligase activity"/>
    <property type="evidence" value="ECO:0007669"/>
    <property type="project" value="UniProtKB-UniRule"/>
</dbReference>
<dbReference type="GO" id="GO:0005524">
    <property type="term" value="F:ATP binding"/>
    <property type="evidence" value="ECO:0007669"/>
    <property type="project" value="UniProtKB-UniRule"/>
</dbReference>
<dbReference type="HAMAP" id="MF_00046">
    <property type="entry name" value="MurC"/>
    <property type="match status" value="1"/>
</dbReference>
<evidence type="ECO:0000259" key="18">
    <source>
        <dbReference type="Pfam" id="PF08245"/>
    </source>
</evidence>
<evidence type="ECO:0000256" key="15">
    <source>
        <dbReference type="SAM" id="Phobius"/>
    </source>
</evidence>
<dbReference type="InterPro" id="IPR036565">
    <property type="entry name" value="Mur-like_cat_sf"/>
</dbReference>
<feature type="domain" description="Mur ligase N-terminal catalytic" evidence="16">
    <location>
        <begin position="21"/>
        <end position="121"/>
    </location>
</feature>
<protein>
    <recommendedName>
        <fullName evidence="3 14">UDP-N-acetylmuramate--L-alanine ligase</fullName>
        <ecNumber evidence="3 14">6.3.2.8</ecNumber>
    </recommendedName>
    <alternativeName>
        <fullName evidence="14">UDP-N-acetylmuramoyl-L-alanine synthetase</fullName>
    </alternativeName>
</protein>
<evidence type="ECO:0000256" key="2">
    <source>
        <dbReference type="ARBA" id="ARBA00004752"/>
    </source>
</evidence>
<evidence type="ECO:0000256" key="7">
    <source>
        <dbReference type="ARBA" id="ARBA00022741"/>
    </source>
</evidence>
<reference evidence="19 20" key="1">
    <citation type="journal article" date="2018" name="Genome Biol. Evol.">
        <title>Cladogenesis and Genomic Streamlining in Extracellular Endosymbionts of Tropical Stink Bugs.</title>
        <authorList>
            <person name="Otero-Bravo A."/>
            <person name="Goffredi S."/>
            <person name="Sabree Z.L."/>
        </authorList>
    </citation>
    <scope>NUCLEOTIDE SEQUENCE [LARGE SCALE GENOMIC DNA]</scope>
    <source>
        <strain evidence="19 20">SoEE</strain>
    </source>
</reference>
<keyword evidence="8 14" id="KW-0067">ATP-binding</keyword>
<proteinExistence type="inferred from homology"/>
<keyword evidence="9 14" id="KW-0133">Cell shape</keyword>
<evidence type="ECO:0000256" key="10">
    <source>
        <dbReference type="ARBA" id="ARBA00022984"/>
    </source>
</evidence>
<keyword evidence="5 14" id="KW-0436">Ligase</keyword>
<dbReference type="Gene3D" id="3.90.190.20">
    <property type="entry name" value="Mur ligase, C-terminal domain"/>
    <property type="match status" value="1"/>
</dbReference>
<dbReference type="EMBL" id="PDKT01000002">
    <property type="protein sequence ID" value="PPI88013.1"/>
    <property type="molecule type" value="Genomic_DNA"/>
</dbReference>
<dbReference type="Gene3D" id="3.40.50.720">
    <property type="entry name" value="NAD(P)-binding Rossmann-like Domain"/>
    <property type="match status" value="1"/>
</dbReference>
<evidence type="ECO:0000256" key="8">
    <source>
        <dbReference type="ARBA" id="ARBA00022840"/>
    </source>
</evidence>
<gene>
    <name evidence="14" type="primary">murC</name>
    <name evidence="19" type="ORF">CRV12_02055</name>
</gene>
<evidence type="ECO:0000256" key="14">
    <source>
        <dbReference type="HAMAP-Rule" id="MF_00046"/>
    </source>
</evidence>
<feature type="domain" description="Mur ligase central" evidence="18">
    <location>
        <begin position="125"/>
        <end position="304"/>
    </location>
</feature>
<dbReference type="SUPFAM" id="SSF53244">
    <property type="entry name" value="MurD-like peptide ligases, peptide-binding domain"/>
    <property type="match status" value="1"/>
</dbReference>
<evidence type="ECO:0000256" key="9">
    <source>
        <dbReference type="ARBA" id="ARBA00022960"/>
    </source>
</evidence>
<dbReference type="PANTHER" id="PTHR43445">
    <property type="entry name" value="UDP-N-ACETYLMURAMATE--L-ALANINE LIGASE-RELATED"/>
    <property type="match status" value="1"/>
</dbReference>
<keyword evidence="11 14" id="KW-0131">Cell cycle</keyword>
<feature type="domain" description="Mur ligase C-terminal" evidence="17">
    <location>
        <begin position="339"/>
        <end position="467"/>
    </location>
</feature>
<dbReference type="InterPro" id="IPR000713">
    <property type="entry name" value="Mur_ligase_N"/>
</dbReference>
<dbReference type="RefSeq" id="WP_136131042.1">
    <property type="nucleotide sequence ID" value="NZ_PDKT01000002.1"/>
</dbReference>
<dbReference type="Pfam" id="PF02875">
    <property type="entry name" value="Mur_ligase_C"/>
    <property type="match status" value="1"/>
</dbReference>
<dbReference type="UniPathway" id="UPA00219"/>
<dbReference type="GO" id="GO:0005737">
    <property type="term" value="C:cytoplasm"/>
    <property type="evidence" value="ECO:0007669"/>
    <property type="project" value="UniProtKB-SubCell"/>
</dbReference>
<keyword evidence="12 14" id="KW-0961">Cell wall biogenesis/degradation</keyword>
<dbReference type="Gene3D" id="3.40.1190.10">
    <property type="entry name" value="Mur-like, catalytic domain"/>
    <property type="match status" value="1"/>
</dbReference>
<dbReference type="InterPro" id="IPR004101">
    <property type="entry name" value="Mur_ligase_C"/>
</dbReference>
<dbReference type="GO" id="GO:0009252">
    <property type="term" value="P:peptidoglycan biosynthetic process"/>
    <property type="evidence" value="ECO:0007669"/>
    <property type="project" value="UniProtKB-UniRule"/>
</dbReference>
<evidence type="ECO:0000313" key="20">
    <source>
        <dbReference type="Proteomes" id="UP000296153"/>
    </source>
</evidence>
<dbReference type="GO" id="GO:0008360">
    <property type="term" value="P:regulation of cell shape"/>
    <property type="evidence" value="ECO:0007669"/>
    <property type="project" value="UniProtKB-KW"/>
</dbReference>
<evidence type="ECO:0000313" key="19">
    <source>
        <dbReference type="EMBL" id="PPI88013.1"/>
    </source>
</evidence>
<dbReference type="InterPro" id="IPR050061">
    <property type="entry name" value="MurCDEF_pg_biosynth"/>
</dbReference>
<evidence type="ECO:0000256" key="5">
    <source>
        <dbReference type="ARBA" id="ARBA00022598"/>
    </source>
</evidence>
<dbReference type="FunFam" id="3.40.1190.10:FF:000001">
    <property type="entry name" value="UDP-N-acetylmuramate--L-alanine ligase"/>
    <property type="match status" value="1"/>
</dbReference>
<evidence type="ECO:0000256" key="11">
    <source>
        <dbReference type="ARBA" id="ARBA00023306"/>
    </source>
</evidence>
<evidence type="ECO:0000256" key="3">
    <source>
        <dbReference type="ARBA" id="ARBA00012211"/>
    </source>
</evidence>
<dbReference type="InterPro" id="IPR005758">
    <property type="entry name" value="UDP-N-AcMur_Ala_ligase_MurC"/>
</dbReference>
<keyword evidence="15" id="KW-1133">Transmembrane helix</keyword>
<comment type="caution">
    <text evidence="19">The sequence shown here is derived from an EMBL/GenBank/DDBJ whole genome shotgun (WGS) entry which is preliminary data.</text>
</comment>
<dbReference type="InterPro" id="IPR036615">
    <property type="entry name" value="Mur_ligase_C_dom_sf"/>
</dbReference>
<keyword evidence="6 14" id="KW-0132">Cell division</keyword>
<evidence type="ECO:0000256" key="12">
    <source>
        <dbReference type="ARBA" id="ARBA00023316"/>
    </source>
</evidence>
<sequence>MNKKNLAKFCYIKPKMYHINHIHLVGIGGCGMGGIAKILISEGYYISGSDIEPNAITKYLSQLGAKIYFNHYAGNINCTTDVVVFSSAISRNNPELIYAKKKNIPIISRAEMLAELMRFSYGIAISGTHGKTTTTAMLSSIYIEGGLDPTFINGGILKIEDTQAHLGDNNYFIAEADESDASFLHLKPIVAIVTNIESDHMDTYQGNFENLKQTFINFLHKLPFYGYIVMCIDDMVIHDLIPRIDRKIITYGFSKKADFRIENYVQHGTKSYFRLVIKNQSCLKIILNAPGKHNALNATAAIAVSYKEGIDEKSIINALQYFKGIKRRFDFLGKFSTQLINGKIGDIVLIDDYGHHPTEISVTIKSVRSGWPKRKLIMIFQPHRYTRTRDMIYSFADVLSKVDELILLNVYSAGEKIIPDADSNSLCKAIRNLKKIDPVLITENNIIPDILSSMISGYDVILTQGAGNVGKIAIELINSKLQLQNIKEKFHENK</sequence>
<comment type="pathway">
    <text evidence="2 14">Cell wall biogenesis; peptidoglycan biosynthesis.</text>
</comment>
<dbReference type="PROSITE" id="PS51257">
    <property type="entry name" value="PROKAR_LIPOPROTEIN"/>
    <property type="match status" value="1"/>
</dbReference>
<dbReference type="EC" id="6.3.2.8" evidence="3 14"/>
<dbReference type="Pfam" id="PF08245">
    <property type="entry name" value="Mur_ligase_M"/>
    <property type="match status" value="1"/>
</dbReference>
<dbReference type="SUPFAM" id="SSF53623">
    <property type="entry name" value="MurD-like peptide ligases, catalytic domain"/>
    <property type="match status" value="1"/>
</dbReference>
<dbReference type="GO" id="GO:0051301">
    <property type="term" value="P:cell division"/>
    <property type="evidence" value="ECO:0007669"/>
    <property type="project" value="UniProtKB-KW"/>
</dbReference>
<accession>A0A2P5T0C3</accession>
<dbReference type="AlphaFoldDB" id="A0A2P5T0C3"/>
<feature type="binding site" evidence="14">
    <location>
        <begin position="127"/>
        <end position="133"/>
    </location>
    <ligand>
        <name>ATP</name>
        <dbReference type="ChEBI" id="CHEBI:30616"/>
    </ligand>
</feature>
<evidence type="ECO:0000259" key="17">
    <source>
        <dbReference type="Pfam" id="PF02875"/>
    </source>
</evidence>
<dbReference type="PANTHER" id="PTHR43445:SF3">
    <property type="entry name" value="UDP-N-ACETYLMURAMATE--L-ALANINE LIGASE"/>
    <property type="match status" value="1"/>
</dbReference>
<comment type="function">
    <text evidence="14">Cell wall formation.</text>
</comment>
<evidence type="ECO:0000256" key="1">
    <source>
        <dbReference type="ARBA" id="ARBA00004496"/>
    </source>
</evidence>
<evidence type="ECO:0000256" key="4">
    <source>
        <dbReference type="ARBA" id="ARBA00022490"/>
    </source>
</evidence>
<dbReference type="InterPro" id="IPR013221">
    <property type="entry name" value="Mur_ligase_cen"/>
</dbReference>
<evidence type="ECO:0000256" key="6">
    <source>
        <dbReference type="ARBA" id="ARBA00022618"/>
    </source>
</evidence>
<keyword evidence="10 14" id="KW-0573">Peptidoglycan synthesis</keyword>
<dbReference type="OrthoDB" id="9804126at2"/>
<organism evidence="19 20">
    <name type="scientific">Candidatus Pantoea edessiphila</name>
    <dbReference type="NCBI Taxonomy" id="2044610"/>
    <lineage>
        <taxon>Bacteria</taxon>
        <taxon>Pseudomonadati</taxon>
        <taxon>Pseudomonadota</taxon>
        <taxon>Gammaproteobacteria</taxon>
        <taxon>Enterobacterales</taxon>
        <taxon>Erwiniaceae</taxon>
        <taxon>Pantoea</taxon>
    </lineage>
</organism>
<dbReference type="NCBIfam" id="TIGR01082">
    <property type="entry name" value="murC"/>
    <property type="match status" value="1"/>
</dbReference>
<comment type="catalytic activity">
    <reaction evidence="13 14">
        <text>UDP-N-acetyl-alpha-D-muramate + L-alanine + ATP = UDP-N-acetyl-alpha-D-muramoyl-L-alanine + ADP + phosphate + H(+)</text>
        <dbReference type="Rhea" id="RHEA:23372"/>
        <dbReference type="ChEBI" id="CHEBI:15378"/>
        <dbReference type="ChEBI" id="CHEBI:30616"/>
        <dbReference type="ChEBI" id="CHEBI:43474"/>
        <dbReference type="ChEBI" id="CHEBI:57972"/>
        <dbReference type="ChEBI" id="CHEBI:70757"/>
        <dbReference type="ChEBI" id="CHEBI:83898"/>
        <dbReference type="ChEBI" id="CHEBI:456216"/>
        <dbReference type="EC" id="6.3.2.8"/>
    </reaction>
</comment>
<comment type="subcellular location">
    <subcellularLocation>
        <location evidence="1 14">Cytoplasm</location>
    </subcellularLocation>
</comment>
<dbReference type="Pfam" id="PF01225">
    <property type="entry name" value="Mur_ligase"/>
    <property type="match status" value="1"/>
</dbReference>
<keyword evidence="15" id="KW-0472">Membrane</keyword>
<dbReference type="SUPFAM" id="SSF51984">
    <property type="entry name" value="MurCD N-terminal domain"/>
    <property type="match status" value="1"/>
</dbReference>
<feature type="transmembrane region" description="Helical" evidence="15">
    <location>
        <begin position="21"/>
        <end position="40"/>
    </location>
</feature>
<name>A0A2P5T0C3_9GAMM</name>
<keyword evidence="15" id="KW-0812">Transmembrane</keyword>
<comment type="similarity">
    <text evidence="14">Belongs to the MurCDEF family.</text>
</comment>